<dbReference type="Proteomes" id="UP000256899">
    <property type="component" value="Unassembled WGS sequence"/>
</dbReference>
<keyword evidence="2" id="KW-1185">Reference proteome</keyword>
<dbReference type="InterPro" id="IPR021874">
    <property type="entry name" value="Phage_Mu_Gp27"/>
</dbReference>
<accession>A0A3E0U7I4</accession>
<protein>
    <submittedName>
        <fullName evidence="1">DUF3486 family protein</fullName>
    </submittedName>
</protein>
<evidence type="ECO:0000313" key="2">
    <source>
        <dbReference type="Proteomes" id="UP000256899"/>
    </source>
</evidence>
<proteinExistence type="predicted"/>
<comment type="caution">
    <text evidence="1">The sequence shown here is derived from an EMBL/GenBank/DDBJ whole genome shotgun (WGS) entry which is preliminary data.</text>
</comment>
<dbReference type="AlphaFoldDB" id="A0A3E0U7I4"/>
<evidence type="ECO:0000313" key="1">
    <source>
        <dbReference type="EMBL" id="REL32527.1"/>
    </source>
</evidence>
<reference evidence="2" key="1">
    <citation type="submission" date="2018-08" db="EMBL/GenBank/DDBJ databases">
        <title>Thalassotalea euphylliae genome.</title>
        <authorList>
            <person name="Summers S."/>
            <person name="Rice S.A."/>
            <person name="Freckelton M.L."/>
            <person name="Nedved B.T."/>
            <person name="Hadfield M.G."/>
        </authorList>
    </citation>
    <scope>NUCLEOTIDE SEQUENCE [LARGE SCALE GENOMIC DNA]</scope>
    <source>
        <strain evidence="2">H3</strain>
    </source>
</reference>
<dbReference type="EMBL" id="QUOT01000001">
    <property type="protein sequence ID" value="REL32527.1"/>
    <property type="molecule type" value="Genomic_DNA"/>
</dbReference>
<name>A0A3E0U7I4_9GAMM</name>
<organism evidence="1 2">
    <name type="scientific">Thalassotalea euphylliae</name>
    <dbReference type="NCBI Taxonomy" id="1655234"/>
    <lineage>
        <taxon>Bacteria</taxon>
        <taxon>Pseudomonadati</taxon>
        <taxon>Pseudomonadota</taxon>
        <taxon>Gammaproteobacteria</taxon>
        <taxon>Alteromonadales</taxon>
        <taxon>Colwelliaceae</taxon>
        <taxon>Thalassotalea</taxon>
    </lineage>
</organism>
<sequence length="194" mass="21540">MQDNQPKKRGKASKIDLLPEALKKELDALLRDKSYSQADILAAINERISEQGLGDEKKISRSGLSRYSMEMEAVGAEVRAMREATEAWVAQFGEKPTGETAQLLLEMLRTQHFKLLMQANADPDMVLDAKTINALALALQRLESAAMLTMKREKEIKKAFAEEAAEEIEKTALMQGATAEGAKLFRETLLGMVQ</sequence>
<dbReference type="Pfam" id="PF11985">
    <property type="entry name" value="Phage_Mu_Gp27"/>
    <property type="match status" value="1"/>
</dbReference>
<gene>
    <name evidence="1" type="ORF">DXX94_18425</name>
</gene>